<dbReference type="GO" id="GO:0022627">
    <property type="term" value="C:cytosolic small ribosomal subunit"/>
    <property type="evidence" value="ECO:0007669"/>
    <property type="project" value="TreeGrafter"/>
</dbReference>
<dbReference type="CDD" id="cd00552">
    <property type="entry name" value="RaiA"/>
    <property type="match status" value="1"/>
</dbReference>
<dbReference type="InterPro" id="IPR003489">
    <property type="entry name" value="RHF/RaiA"/>
</dbReference>
<dbReference type="Pfam" id="PF02482">
    <property type="entry name" value="Ribosomal_S30AE"/>
    <property type="match status" value="1"/>
</dbReference>
<accession>A0AB35C499</accession>
<dbReference type="AlphaFoldDB" id="A0AB35C499"/>
<dbReference type="InterPro" id="IPR036567">
    <property type="entry name" value="RHF-like"/>
</dbReference>
<evidence type="ECO:0000313" key="7">
    <source>
        <dbReference type="EMBL" id="MBS7825348.1"/>
    </source>
</evidence>
<dbReference type="Gene3D" id="3.30.160.100">
    <property type="entry name" value="Ribosome hibernation promotion factor-like"/>
    <property type="match status" value="1"/>
</dbReference>
<evidence type="ECO:0000256" key="1">
    <source>
        <dbReference type="ARBA" id="ARBA00022845"/>
    </source>
</evidence>
<name>A0AB35C499_9GAMM</name>
<feature type="region of interest" description="Disordered" evidence="6">
    <location>
        <begin position="94"/>
        <end position="113"/>
    </location>
</feature>
<evidence type="ECO:0000256" key="4">
    <source>
        <dbReference type="ARBA" id="ARBA00041148"/>
    </source>
</evidence>
<keyword evidence="1" id="KW-0810">Translation regulation</keyword>
<protein>
    <recommendedName>
        <fullName evidence="4">Ribosome hibernation promoting factor</fullName>
    </recommendedName>
    <alternativeName>
        <fullName evidence="5">Hibernation factor HPF</fullName>
    </alternativeName>
</protein>
<dbReference type="PANTHER" id="PTHR33231">
    <property type="entry name" value="30S RIBOSOMAL PROTEIN"/>
    <property type="match status" value="1"/>
</dbReference>
<dbReference type="SUPFAM" id="SSF69754">
    <property type="entry name" value="Ribosome binding protein Y (YfiA homologue)"/>
    <property type="match status" value="1"/>
</dbReference>
<evidence type="ECO:0000256" key="2">
    <source>
        <dbReference type="ARBA" id="ARBA00038434"/>
    </source>
</evidence>
<evidence type="ECO:0000313" key="8">
    <source>
        <dbReference type="Proteomes" id="UP000680020"/>
    </source>
</evidence>
<dbReference type="PANTHER" id="PTHR33231:SF1">
    <property type="entry name" value="30S RIBOSOMAL PROTEIN"/>
    <property type="match status" value="1"/>
</dbReference>
<dbReference type="GO" id="GO:0043024">
    <property type="term" value="F:ribosomal small subunit binding"/>
    <property type="evidence" value="ECO:0007669"/>
    <property type="project" value="TreeGrafter"/>
</dbReference>
<dbReference type="RefSeq" id="WP_213404275.1">
    <property type="nucleotide sequence ID" value="NZ_JAGIBT010000011.1"/>
</dbReference>
<comment type="caution">
    <text evidence="7">The sequence shown here is derived from an EMBL/GenBank/DDBJ whole genome shotgun (WGS) entry which is preliminary data.</text>
</comment>
<organism evidence="7 8">
    <name type="scientific">Wohlfahrtiimonas chitiniclastica</name>
    <dbReference type="NCBI Taxonomy" id="400946"/>
    <lineage>
        <taxon>Bacteria</taxon>
        <taxon>Pseudomonadati</taxon>
        <taxon>Pseudomonadota</taxon>
        <taxon>Gammaproteobacteria</taxon>
        <taxon>Cardiobacteriales</taxon>
        <taxon>Ignatzschineriaceae</taxon>
        <taxon>Wohlfahrtiimonas</taxon>
    </lineage>
</organism>
<comment type="similarity">
    <text evidence="2">Belongs to the HPF/YfiA ribosome-associated protein family. Short HPF subfamily.</text>
</comment>
<dbReference type="InterPro" id="IPR050574">
    <property type="entry name" value="HPF/YfiA_ribosome-assoc"/>
</dbReference>
<proteinExistence type="inferred from homology"/>
<evidence type="ECO:0000256" key="5">
    <source>
        <dbReference type="ARBA" id="ARBA00041319"/>
    </source>
</evidence>
<evidence type="ECO:0000256" key="6">
    <source>
        <dbReference type="SAM" id="MobiDB-lite"/>
    </source>
</evidence>
<dbReference type="Proteomes" id="UP000680020">
    <property type="component" value="Unassembled WGS sequence"/>
</dbReference>
<gene>
    <name evidence="7" type="primary">raiA</name>
    <name evidence="7" type="ORF">J7561_09055</name>
</gene>
<dbReference type="NCBIfam" id="TIGR00741">
    <property type="entry name" value="yfiA"/>
    <property type="match status" value="1"/>
</dbReference>
<dbReference type="GO" id="GO:0045900">
    <property type="term" value="P:negative regulation of translational elongation"/>
    <property type="evidence" value="ECO:0007669"/>
    <property type="project" value="TreeGrafter"/>
</dbReference>
<dbReference type="EMBL" id="JAGIBU010000011">
    <property type="protein sequence ID" value="MBS7825348.1"/>
    <property type="molecule type" value="Genomic_DNA"/>
</dbReference>
<sequence>MNINITGDGLELTAAIQEHVKERLSKIERHRDQITQVDVVLSVENKRQKAEISMNVPHTADINAEATTDDLYVSIDEAVNKLEKQYLKMKDKAMTLQRQRQEHEKEVRETDEE</sequence>
<comment type="subunit">
    <text evidence="3">Associates exclusively with 100S ribosomes, which are dimers of 70S ribosomes.</text>
</comment>
<evidence type="ECO:0000256" key="3">
    <source>
        <dbReference type="ARBA" id="ARBA00038695"/>
    </source>
</evidence>
<reference evidence="7" key="1">
    <citation type="submission" date="2021-03" db="EMBL/GenBank/DDBJ databases">
        <title>Identification and antibiotic profiling of Wohlfahrtiimonas chitiniclastica, an underestimated human pathogen.</title>
        <authorList>
            <person name="Kopf A."/>
            <person name="Bunk B."/>
            <person name="Coldewey S."/>
            <person name="Gunzer F."/>
            <person name="Riedel T."/>
            <person name="Schroettner P."/>
        </authorList>
    </citation>
    <scope>NUCLEOTIDE SEQUENCE</scope>
    <source>
        <strain evidence="7">DSM 100917</strain>
    </source>
</reference>